<evidence type="ECO:0000256" key="5">
    <source>
        <dbReference type="ARBA" id="ARBA00022984"/>
    </source>
</evidence>
<feature type="domain" description="Peptidase S11 D-alanyl-D-alanine carboxypeptidase A N-terminal" evidence="10">
    <location>
        <begin position="7"/>
        <end position="237"/>
    </location>
</feature>
<reference evidence="11 12" key="1">
    <citation type="journal article" date="2016" name="Nat. Commun.">
        <title>Thousands of microbial genomes shed light on interconnected biogeochemical processes in an aquifer system.</title>
        <authorList>
            <person name="Anantharaman K."/>
            <person name="Brown C.T."/>
            <person name="Hug L.A."/>
            <person name="Sharon I."/>
            <person name="Castelle C.J."/>
            <person name="Probst A.J."/>
            <person name="Thomas B.C."/>
            <person name="Singh A."/>
            <person name="Wilkins M.J."/>
            <person name="Karaoz U."/>
            <person name="Brodie E.L."/>
            <person name="Williams K.H."/>
            <person name="Hubbard S.S."/>
            <person name="Banfield J.F."/>
        </authorList>
    </citation>
    <scope>NUCLEOTIDE SEQUENCE [LARGE SCALE GENOMIC DNA]</scope>
</reference>
<feature type="active site" evidence="7">
    <location>
        <position position="96"/>
    </location>
</feature>
<dbReference type="Gene3D" id="3.40.710.10">
    <property type="entry name" value="DD-peptidase/beta-lactamase superfamily"/>
    <property type="match status" value="1"/>
</dbReference>
<dbReference type="GO" id="GO:0008360">
    <property type="term" value="P:regulation of cell shape"/>
    <property type="evidence" value="ECO:0007669"/>
    <property type="project" value="UniProtKB-KW"/>
</dbReference>
<evidence type="ECO:0000259" key="10">
    <source>
        <dbReference type="Pfam" id="PF00768"/>
    </source>
</evidence>
<dbReference type="PRINTS" id="PR00725">
    <property type="entry name" value="DADACBPTASE1"/>
</dbReference>
<dbReference type="GO" id="GO:0009002">
    <property type="term" value="F:serine-type D-Ala-D-Ala carboxypeptidase activity"/>
    <property type="evidence" value="ECO:0007669"/>
    <property type="project" value="InterPro"/>
</dbReference>
<evidence type="ECO:0000256" key="9">
    <source>
        <dbReference type="RuleBase" id="RU004016"/>
    </source>
</evidence>
<dbReference type="AlphaFoldDB" id="A0A1G1WL29"/>
<dbReference type="GO" id="GO:0071555">
    <property type="term" value="P:cell wall organization"/>
    <property type="evidence" value="ECO:0007669"/>
    <property type="project" value="UniProtKB-KW"/>
</dbReference>
<feature type="active site" description="Proton acceptor" evidence="7">
    <location>
        <position position="44"/>
    </location>
</feature>
<dbReference type="GO" id="GO:0009252">
    <property type="term" value="P:peptidoglycan biosynthetic process"/>
    <property type="evidence" value="ECO:0007669"/>
    <property type="project" value="UniProtKB-KW"/>
</dbReference>
<dbReference type="EMBL" id="MHCX01000051">
    <property type="protein sequence ID" value="OGY28455.1"/>
    <property type="molecule type" value="Genomic_DNA"/>
</dbReference>
<keyword evidence="4" id="KW-0133">Cell shape</keyword>
<dbReference type="InterPro" id="IPR001967">
    <property type="entry name" value="Peptidase_S11_N"/>
</dbReference>
<proteinExistence type="inferred from homology"/>
<evidence type="ECO:0000256" key="1">
    <source>
        <dbReference type="ARBA" id="ARBA00007164"/>
    </source>
</evidence>
<organism evidence="11 12">
    <name type="scientific">Candidatus Woykebacteria bacterium RIFCSPHIGHO2_02_FULL_43_16b</name>
    <dbReference type="NCBI Taxonomy" id="1802601"/>
    <lineage>
        <taxon>Bacteria</taxon>
        <taxon>Candidatus Woykeibacteriota</taxon>
    </lineage>
</organism>
<keyword evidence="3" id="KW-0378">Hydrolase</keyword>
<keyword evidence="5" id="KW-0573">Peptidoglycan synthesis</keyword>
<gene>
    <name evidence="11" type="ORF">A3J50_01610</name>
</gene>
<feature type="active site" description="Acyl-ester intermediate" evidence="7">
    <location>
        <position position="41"/>
    </location>
</feature>
<dbReference type="InterPro" id="IPR018044">
    <property type="entry name" value="Peptidase_S11"/>
</dbReference>
<evidence type="ECO:0000256" key="4">
    <source>
        <dbReference type="ARBA" id="ARBA00022960"/>
    </source>
</evidence>
<sequence>MEGTQLPSPPVLGATSAIGINLTSNKIFFEKNSSKRSPAASTIKIMTAVLALENKKLDDIVTVTQTAASIEPDSMGLYPGEKLTIKQLVQGLMLVSGNDAAESIAEGVSGNRSEFVELMNQKAKELGMNDTFFVNPSGLEGDGIHFTTPKDMAILSKYALSKSAFREIVSEREILIPYTVNDRENHKNFYLGNTSPLIDYPGYLGIKPGYTPEANKCLVTLVNVENNEILVVVLGSDDRKGDTESLLEYAKTLLINTSKKPFLNVPI</sequence>
<dbReference type="Proteomes" id="UP000177821">
    <property type="component" value="Unassembled WGS sequence"/>
</dbReference>
<evidence type="ECO:0000256" key="8">
    <source>
        <dbReference type="PIRSR" id="PIRSR618044-2"/>
    </source>
</evidence>
<evidence type="ECO:0000256" key="2">
    <source>
        <dbReference type="ARBA" id="ARBA00022729"/>
    </source>
</evidence>
<dbReference type="Pfam" id="PF00768">
    <property type="entry name" value="Peptidase_S11"/>
    <property type="match status" value="1"/>
</dbReference>
<evidence type="ECO:0000256" key="7">
    <source>
        <dbReference type="PIRSR" id="PIRSR618044-1"/>
    </source>
</evidence>
<protein>
    <recommendedName>
        <fullName evidence="10">Peptidase S11 D-alanyl-D-alanine carboxypeptidase A N-terminal domain-containing protein</fullName>
    </recommendedName>
</protein>
<evidence type="ECO:0000256" key="3">
    <source>
        <dbReference type="ARBA" id="ARBA00022801"/>
    </source>
</evidence>
<evidence type="ECO:0000256" key="6">
    <source>
        <dbReference type="ARBA" id="ARBA00023316"/>
    </source>
</evidence>
<comment type="similarity">
    <text evidence="1 9">Belongs to the peptidase S11 family.</text>
</comment>
<dbReference type="PANTHER" id="PTHR21581:SF6">
    <property type="entry name" value="TRAFFICKING PROTEIN PARTICLE COMPLEX SUBUNIT 12"/>
    <property type="match status" value="1"/>
</dbReference>
<comment type="caution">
    <text evidence="11">The sequence shown here is derived from an EMBL/GenBank/DDBJ whole genome shotgun (WGS) entry which is preliminary data.</text>
</comment>
<name>A0A1G1WL29_9BACT</name>
<feature type="binding site" evidence="8">
    <location>
        <position position="207"/>
    </location>
    <ligand>
        <name>substrate</name>
    </ligand>
</feature>
<keyword evidence="2" id="KW-0732">Signal</keyword>
<dbReference type="SUPFAM" id="SSF56601">
    <property type="entry name" value="beta-lactamase/transpeptidase-like"/>
    <property type="match status" value="1"/>
</dbReference>
<accession>A0A1G1WL29</accession>
<dbReference type="PANTHER" id="PTHR21581">
    <property type="entry name" value="D-ALANYL-D-ALANINE CARBOXYPEPTIDASE"/>
    <property type="match status" value="1"/>
</dbReference>
<dbReference type="GO" id="GO:0006508">
    <property type="term" value="P:proteolysis"/>
    <property type="evidence" value="ECO:0007669"/>
    <property type="project" value="InterPro"/>
</dbReference>
<evidence type="ECO:0000313" key="12">
    <source>
        <dbReference type="Proteomes" id="UP000177821"/>
    </source>
</evidence>
<keyword evidence="6" id="KW-0961">Cell wall biogenesis/degradation</keyword>
<evidence type="ECO:0000313" key="11">
    <source>
        <dbReference type="EMBL" id="OGY28455.1"/>
    </source>
</evidence>
<dbReference type="InterPro" id="IPR012338">
    <property type="entry name" value="Beta-lactam/transpept-like"/>
</dbReference>